<accession>A0ABV1SIB3</accession>
<reference evidence="1 2" key="1">
    <citation type="submission" date="2024-06" db="EMBL/GenBank/DDBJ databases">
        <title>Thioclava kandeliae sp. nov. from a rhizosphere soil sample of Kandelia candel in a mangrove.</title>
        <authorList>
            <person name="Mu T."/>
        </authorList>
    </citation>
    <scope>NUCLEOTIDE SEQUENCE [LARGE SCALE GENOMIC DNA]</scope>
    <source>
        <strain evidence="1 2">CPCC 100088</strain>
    </source>
</reference>
<keyword evidence="2" id="KW-1185">Reference proteome</keyword>
<organism evidence="1 2">
    <name type="scientific">Thioclava kandeliae</name>
    <dbReference type="NCBI Taxonomy" id="3070818"/>
    <lineage>
        <taxon>Bacteria</taxon>
        <taxon>Pseudomonadati</taxon>
        <taxon>Pseudomonadota</taxon>
        <taxon>Alphaproteobacteria</taxon>
        <taxon>Rhodobacterales</taxon>
        <taxon>Paracoccaceae</taxon>
        <taxon>Thioclava</taxon>
    </lineage>
</organism>
<dbReference type="Proteomes" id="UP001438953">
    <property type="component" value="Unassembled WGS sequence"/>
</dbReference>
<evidence type="ECO:0000313" key="1">
    <source>
        <dbReference type="EMBL" id="MER5172643.1"/>
    </source>
</evidence>
<sequence>MTPTQKKLARHALGLPNRNHTSYRNCFVTPYGPHSDFTAWEEMKDLGFAERTELQSRINTVRFWLTRKGAMAAIDPNEKLDSEDFPHPH</sequence>
<proteinExistence type="predicted"/>
<name>A0ABV1SIB3_9RHOB</name>
<dbReference type="RefSeq" id="WP_350937580.1">
    <property type="nucleotide sequence ID" value="NZ_JAYWLC010000009.1"/>
</dbReference>
<gene>
    <name evidence="1" type="ORF">VSX56_12755</name>
</gene>
<dbReference type="EMBL" id="JAYWLC010000009">
    <property type="protein sequence ID" value="MER5172643.1"/>
    <property type="molecule type" value="Genomic_DNA"/>
</dbReference>
<protein>
    <submittedName>
        <fullName evidence="1">Uncharacterized protein</fullName>
    </submittedName>
</protein>
<evidence type="ECO:0000313" key="2">
    <source>
        <dbReference type="Proteomes" id="UP001438953"/>
    </source>
</evidence>
<comment type="caution">
    <text evidence="1">The sequence shown here is derived from an EMBL/GenBank/DDBJ whole genome shotgun (WGS) entry which is preliminary data.</text>
</comment>